<evidence type="ECO:0000256" key="7">
    <source>
        <dbReference type="ARBA" id="ARBA00023136"/>
    </source>
</evidence>
<evidence type="ECO:0000256" key="6">
    <source>
        <dbReference type="ARBA" id="ARBA00022989"/>
    </source>
</evidence>
<dbReference type="PANTHER" id="PTHR33908">
    <property type="entry name" value="MANNOSYLTRANSFERASE YKCB-RELATED"/>
    <property type="match status" value="1"/>
</dbReference>
<proteinExistence type="predicted"/>
<feature type="transmembrane region" description="Helical" evidence="8">
    <location>
        <begin position="179"/>
        <end position="196"/>
    </location>
</feature>
<keyword evidence="11" id="KW-1185">Reference proteome</keyword>
<dbReference type="PANTHER" id="PTHR33908:SF11">
    <property type="entry name" value="MEMBRANE PROTEIN"/>
    <property type="match status" value="1"/>
</dbReference>
<evidence type="ECO:0000256" key="4">
    <source>
        <dbReference type="ARBA" id="ARBA00022679"/>
    </source>
</evidence>
<evidence type="ECO:0000256" key="8">
    <source>
        <dbReference type="SAM" id="Phobius"/>
    </source>
</evidence>
<keyword evidence="5 8" id="KW-0812">Transmembrane</keyword>
<keyword evidence="4" id="KW-0808">Transferase</keyword>
<evidence type="ECO:0000313" key="10">
    <source>
        <dbReference type="EMBL" id="MBP2001889.1"/>
    </source>
</evidence>
<accession>A0ABS4JJK6</accession>
<keyword evidence="6 8" id="KW-1133">Transmembrane helix</keyword>
<dbReference type="Proteomes" id="UP001519288">
    <property type="component" value="Unassembled WGS sequence"/>
</dbReference>
<dbReference type="InterPro" id="IPR050297">
    <property type="entry name" value="LipidA_mod_glycosyltrf_83"/>
</dbReference>
<feature type="transmembrane region" description="Helical" evidence="8">
    <location>
        <begin position="34"/>
        <end position="52"/>
    </location>
</feature>
<evidence type="ECO:0000313" key="11">
    <source>
        <dbReference type="Proteomes" id="UP001519288"/>
    </source>
</evidence>
<name>A0ABS4JJK6_9BACL</name>
<organism evidence="10 11">
    <name type="scientific">Paenibacillus shirakamiensis</name>
    <dbReference type="NCBI Taxonomy" id="1265935"/>
    <lineage>
        <taxon>Bacteria</taxon>
        <taxon>Bacillati</taxon>
        <taxon>Bacillota</taxon>
        <taxon>Bacilli</taxon>
        <taxon>Bacillales</taxon>
        <taxon>Paenibacillaceae</taxon>
        <taxon>Paenibacillus</taxon>
    </lineage>
</organism>
<reference evidence="10 11" key="1">
    <citation type="submission" date="2021-03" db="EMBL/GenBank/DDBJ databases">
        <title>Genomic Encyclopedia of Type Strains, Phase IV (KMG-IV): sequencing the most valuable type-strain genomes for metagenomic binning, comparative biology and taxonomic classification.</title>
        <authorList>
            <person name="Goeker M."/>
        </authorList>
    </citation>
    <scope>NUCLEOTIDE SEQUENCE [LARGE SCALE GENOMIC DNA]</scope>
    <source>
        <strain evidence="10 11">DSM 26806</strain>
    </source>
</reference>
<sequence>MVKKNNDDVKYIYSAKLILNEGTLAYNSGDQPSAFIMPGMPLLLAGVMAIFGQDLTGINAFRILQCLLQVFSIYLIFIIGRRVFSTRIALITCVICVLYPPDYFSSGSILTETTYRTIQLLLLCVTFVALDKRKTSWYALLGLLIAAAAYFKPHATLYPVVFLLLWWRQRTTWKEMIRFSVAMGLVYIVCLLPWWIRNLITFDKFIIFTNSGGSPFLLGTKIRGTLPPDGFFAQYPQYDPKTIYEGYDSAAVDKGMAIIKYGFQHEPLKFLYWYTLGRWVELYSHPFYSRPFWPITRPVMNVIQYIMMLMSVVGLVWAWIKHPMQRMLPLLLILGYFTLIYQPFVTFNRYGYPNEILLFLFLAYGIDRLFYRNKPEQDSLINGHWGGTGIR</sequence>
<feature type="transmembrane region" description="Helical" evidence="8">
    <location>
        <begin position="136"/>
        <end position="167"/>
    </location>
</feature>
<comment type="subcellular location">
    <subcellularLocation>
        <location evidence="1">Cell membrane</location>
        <topology evidence="1">Multi-pass membrane protein</topology>
    </subcellularLocation>
</comment>
<keyword evidence="3" id="KW-0328">Glycosyltransferase</keyword>
<protein>
    <submittedName>
        <fullName evidence="10">4-amino-4-deoxy-L-arabinose transferase-like glycosyltransferase</fullName>
    </submittedName>
</protein>
<evidence type="ECO:0000259" key="9">
    <source>
        <dbReference type="Pfam" id="PF13231"/>
    </source>
</evidence>
<feature type="transmembrane region" description="Helical" evidence="8">
    <location>
        <begin position="302"/>
        <end position="320"/>
    </location>
</feature>
<feature type="domain" description="Glycosyltransferase RgtA/B/C/D-like" evidence="9">
    <location>
        <begin position="38"/>
        <end position="194"/>
    </location>
</feature>
<keyword evidence="2" id="KW-1003">Cell membrane</keyword>
<evidence type="ECO:0000256" key="1">
    <source>
        <dbReference type="ARBA" id="ARBA00004651"/>
    </source>
</evidence>
<evidence type="ECO:0000256" key="2">
    <source>
        <dbReference type="ARBA" id="ARBA00022475"/>
    </source>
</evidence>
<feature type="transmembrane region" description="Helical" evidence="8">
    <location>
        <begin position="327"/>
        <end position="344"/>
    </location>
</feature>
<gene>
    <name evidence="10" type="ORF">J2Z69_002945</name>
</gene>
<keyword evidence="7 8" id="KW-0472">Membrane</keyword>
<comment type="caution">
    <text evidence="10">The sequence shown here is derived from an EMBL/GenBank/DDBJ whole genome shotgun (WGS) entry which is preliminary data.</text>
</comment>
<feature type="transmembrane region" description="Helical" evidence="8">
    <location>
        <begin position="59"/>
        <end position="78"/>
    </location>
</feature>
<dbReference type="EMBL" id="JAGGLD010000005">
    <property type="protein sequence ID" value="MBP2001889.1"/>
    <property type="molecule type" value="Genomic_DNA"/>
</dbReference>
<dbReference type="InterPro" id="IPR038731">
    <property type="entry name" value="RgtA/B/C-like"/>
</dbReference>
<evidence type="ECO:0000256" key="3">
    <source>
        <dbReference type="ARBA" id="ARBA00022676"/>
    </source>
</evidence>
<evidence type="ECO:0000256" key="5">
    <source>
        <dbReference type="ARBA" id="ARBA00022692"/>
    </source>
</evidence>
<dbReference type="Pfam" id="PF13231">
    <property type="entry name" value="PMT_2"/>
    <property type="match status" value="1"/>
</dbReference>